<dbReference type="Proteomes" id="UP000054282">
    <property type="component" value="Unassembled WGS sequence"/>
</dbReference>
<protein>
    <submittedName>
        <fullName evidence="1">Uncharacterized protein</fullName>
    </submittedName>
</protein>
<name>A0A0L7M9S0_PLAF4</name>
<reference evidence="2" key="1">
    <citation type="submission" date="2006-09" db="EMBL/GenBank/DDBJ databases">
        <title>Annotation of Plasmodium falciparum Dd2.</title>
        <authorList>
            <consortium name="The Broad Institute Genome Sequencing Platform"/>
            <person name="Volkman S.K."/>
            <person name="Neafsey D.E."/>
            <person name="Dash A.P."/>
            <person name="Chitnis C.E."/>
            <person name="Hartl D.L."/>
            <person name="Young S.K."/>
            <person name="Zeng Q."/>
            <person name="Koehrsen M."/>
            <person name="Alvarado L."/>
            <person name="Berlin A."/>
            <person name="Borenstein D."/>
            <person name="Chapman S.B."/>
            <person name="Chen Z."/>
            <person name="Engels R."/>
            <person name="Freedman E."/>
            <person name="Gellesch M."/>
            <person name="Goldberg J."/>
            <person name="Griggs A."/>
            <person name="Gujja S."/>
            <person name="Heilman E.R."/>
            <person name="Heiman D.I."/>
            <person name="Howarth C."/>
            <person name="Jen D."/>
            <person name="Larson L."/>
            <person name="Mehta T."/>
            <person name="Neiman D."/>
            <person name="Park D."/>
            <person name="Pearson M."/>
            <person name="Roberts A."/>
            <person name="Saif S."/>
            <person name="Shea T."/>
            <person name="Shenoy N."/>
            <person name="Sisk P."/>
            <person name="Stolte C."/>
            <person name="Sykes S."/>
            <person name="Walk T."/>
            <person name="White J."/>
            <person name="Yandava C."/>
            <person name="Haas B."/>
            <person name="Henn M.R."/>
            <person name="Nusbaum C."/>
            <person name="Birren B."/>
        </authorList>
    </citation>
    <scope>NUCLEOTIDE SEQUENCE [LARGE SCALE GENOMIC DNA]</scope>
</reference>
<dbReference type="AlphaFoldDB" id="A0A0L7M9S0"/>
<evidence type="ECO:0000313" key="2">
    <source>
        <dbReference type="Proteomes" id="UP000054282"/>
    </source>
</evidence>
<sequence>MQDLITEEKDIRPLADLTENGERKKSIKQYYIYKNVLKNIPWFRSANDETPLASCLIKANEYISRNLTNTEYIKKRKILLYIHKYFLKKKINISEYPSIILLFLL</sequence>
<accession>A0A0L7M9S0</accession>
<reference evidence="2" key="2">
    <citation type="submission" date="2006-09" db="EMBL/GenBank/DDBJ databases">
        <title>The genome sequence of Plasmodium falciparum Dd2.</title>
        <authorList>
            <consortium name="The Broad Institute Genome Sequencing Platform"/>
            <person name="Birren B."/>
            <person name="Lander E."/>
            <person name="Galagan J."/>
            <person name="Nusbaum C."/>
            <person name="Devon K."/>
            <person name="Henn M."/>
            <person name="Jaffe D."/>
            <person name="Butler J."/>
            <person name="Alvarez P."/>
            <person name="Gnerre S."/>
            <person name="Grabherr M."/>
            <person name="Kleber M."/>
            <person name="Mauceli E."/>
            <person name="Brockman W."/>
            <person name="MacCallum I.A."/>
            <person name="Rounsley S."/>
            <person name="Young S."/>
            <person name="LaButti K."/>
            <person name="Pushparaj V."/>
            <person name="DeCaprio D."/>
            <person name="Crawford M."/>
            <person name="Koehrsen M."/>
            <person name="Engels R."/>
            <person name="Montgomery P."/>
            <person name="Pearson M."/>
            <person name="Howarth C."/>
            <person name="Larson L."/>
            <person name="Luoma S."/>
            <person name="White J."/>
            <person name="Kodira C."/>
            <person name="Zeng Q."/>
            <person name="O'Leary S."/>
            <person name="Yandava C."/>
            <person name="Alvarado L."/>
            <person name="Wirth D."/>
            <person name="Volkman S."/>
            <person name="Hartl D."/>
        </authorList>
    </citation>
    <scope>NUCLEOTIDE SEQUENCE [LARGE SCALE GENOMIC DNA]</scope>
</reference>
<dbReference type="KEGG" id="pfd:PFDG_04869"/>
<evidence type="ECO:0000313" key="1">
    <source>
        <dbReference type="EMBL" id="KOB89320.1"/>
    </source>
</evidence>
<dbReference type="EMBL" id="GG702214">
    <property type="protein sequence ID" value="KOB89320.1"/>
    <property type="molecule type" value="Genomic_DNA"/>
</dbReference>
<organism evidence="1 2">
    <name type="scientific">Plasmodium falciparum (isolate Dd2)</name>
    <dbReference type="NCBI Taxonomy" id="57267"/>
    <lineage>
        <taxon>Eukaryota</taxon>
        <taxon>Sar</taxon>
        <taxon>Alveolata</taxon>
        <taxon>Apicomplexa</taxon>
        <taxon>Aconoidasida</taxon>
        <taxon>Haemosporida</taxon>
        <taxon>Plasmodiidae</taxon>
        <taxon>Plasmodium</taxon>
        <taxon>Plasmodium (Laverania)</taxon>
    </lineage>
</organism>
<gene>
    <name evidence="1" type="ORF">PFDG_04869</name>
</gene>
<proteinExistence type="predicted"/>